<evidence type="ECO:0000313" key="11">
    <source>
        <dbReference type="Proteomes" id="UP000019384"/>
    </source>
</evidence>
<dbReference type="PANTHER" id="PTHR12804:SF0">
    <property type="entry name" value="SIGNAL PEPTIDASE COMPLEX SUBUNIT 3"/>
    <property type="match status" value="1"/>
</dbReference>
<evidence type="ECO:0000256" key="1">
    <source>
        <dbReference type="ARBA" id="ARBA00004648"/>
    </source>
</evidence>
<evidence type="ECO:0000256" key="9">
    <source>
        <dbReference type="PIRNR" id="PIRNR016089"/>
    </source>
</evidence>
<dbReference type="GeneID" id="34519192"/>
<organism evidence="10 11">
    <name type="scientific">Kuraishia capsulata CBS 1993</name>
    <dbReference type="NCBI Taxonomy" id="1382522"/>
    <lineage>
        <taxon>Eukaryota</taxon>
        <taxon>Fungi</taxon>
        <taxon>Dikarya</taxon>
        <taxon>Ascomycota</taxon>
        <taxon>Saccharomycotina</taxon>
        <taxon>Pichiomycetes</taxon>
        <taxon>Pichiales</taxon>
        <taxon>Pichiaceae</taxon>
        <taxon>Kuraishia</taxon>
    </lineage>
</organism>
<dbReference type="OrthoDB" id="10261524at2759"/>
<reference evidence="10" key="2">
    <citation type="submission" date="2014-02" db="EMBL/GenBank/DDBJ databases">
        <title>Complete DNA sequence of /Kuraishia capsulata/ illustrates novel genomic features among budding yeasts (/Saccharomycotina/).</title>
        <authorList>
            <person name="Morales L."/>
            <person name="Noel B."/>
            <person name="Porcel B."/>
            <person name="Marcet-Houben M."/>
            <person name="Hullo M-F."/>
            <person name="Sacerdot C."/>
            <person name="Tekaia F."/>
            <person name="Leh-Louis V."/>
            <person name="Despons L."/>
            <person name="Khanna V."/>
            <person name="Aury J-M."/>
            <person name="Barbe V."/>
            <person name="Couloux A."/>
            <person name="Labadie K."/>
            <person name="Pelletier E."/>
            <person name="Souciet J-L."/>
            <person name="Boekhout T."/>
            <person name="Gabaldon T."/>
            <person name="Wincker P."/>
            <person name="Dujon B."/>
        </authorList>
    </citation>
    <scope>NUCLEOTIDE SEQUENCE</scope>
    <source>
        <strain evidence="10">CBS 1993</strain>
    </source>
</reference>
<evidence type="ECO:0000256" key="2">
    <source>
        <dbReference type="ARBA" id="ARBA00009289"/>
    </source>
</evidence>
<comment type="similarity">
    <text evidence="2 9">Belongs to the SPCS3 family.</text>
</comment>
<evidence type="ECO:0000256" key="7">
    <source>
        <dbReference type="ARBA" id="ARBA00023136"/>
    </source>
</evidence>
<dbReference type="PANTHER" id="PTHR12804">
    <property type="entry name" value="MICROSOMAL SIGNAL PEPTIDASE 23 KD SUBUNIT SPC22/23"/>
    <property type="match status" value="1"/>
</dbReference>
<keyword evidence="5" id="KW-0735">Signal-anchor</keyword>
<dbReference type="PIRSF" id="PIRSF016089">
    <property type="entry name" value="SPC22"/>
    <property type="match status" value="1"/>
</dbReference>
<evidence type="ECO:0000256" key="3">
    <source>
        <dbReference type="ARBA" id="ARBA00022692"/>
    </source>
</evidence>
<gene>
    <name evidence="10" type="ORF">KUCA_T00001763001</name>
</gene>
<dbReference type="InterPro" id="IPR007653">
    <property type="entry name" value="SPC3"/>
</dbReference>
<keyword evidence="11" id="KW-1185">Reference proteome</keyword>
<dbReference type="Proteomes" id="UP000019384">
    <property type="component" value="Unassembled WGS sequence"/>
</dbReference>
<comment type="subcellular location">
    <subcellularLocation>
        <location evidence="1">Endoplasmic reticulum membrane</location>
        <topology evidence="1">Single-pass type II membrane protein</topology>
    </subcellularLocation>
</comment>
<comment type="function">
    <text evidence="8">Essential component of the signal peptidase complex (SPC) which catalyzes the cleavage of N-terminal signal sequences from nascent proteins as they are translocated into the lumen of the endoplasmic reticulum. Essential for the SPC catalytic activity, possibly by stabilizing and positioning the active center of the complex close to the lumenal surface. Essential for viability.</text>
</comment>
<evidence type="ECO:0000256" key="8">
    <source>
        <dbReference type="ARBA" id="ARBA00045670"/>
    </source>
</evidence>
<accession>W6MIN4</accession>
<keyword evidence="4 9" id="KW-0256">Endoplasmic reticulum</keyword>
<evidence type="ECO:0000313" key="10">
    <source>
        <dbReference type="EMBL" id="CDK25793.1"/>
    </source>
</evidence>
<sequence>MFSALQRFQGISSNVITAAIWISLFVALSSYAQLYLNEFRSLPAVIDHVKAVTTLKYSRGFGSRNREPKENSRIAFDLTADISDLFNWNTKQVFVYLTAEYEGQPSIPANKVTFWNKIITKKEDAVLNLQKERSSFSVWDVEDSFRQRNASLKLEWNIQPHVGLLLWGENKGSYELTFPEVKGSSSAST</sequence>
<protein>
    <recommendedName>
        <fullName evidence="9">Signal peptidase subunit 3</fullName>
    </recommendedName>
</protein>
<proteinExistence type="inferred from homology"/>
<evidence type="ECO:0000256" key="4">
    <source>
        <dbReference type="ARBA" id="ARBA00022824"/>
    </source>
</evidence>
<evidence type="ECO:0000256" key="6">
    <source>
        <dbReference type="ARBA" id="ARBA00022989"/>
    </source>
</evidence>
<dbReference type="GO" id="GO:0006465">
    <property type="term" value="P:signal peptide processing"/>
    <property type="evidence" value="ECO:0007669"/>
    <property type="project" value="UniProtKB-UniRule"/>
</dbReference>
<dbReference type="STRING" id="1382522.W6MIN4"/>
<dbReference type="Pfam" id="PF04573">
    <property type="entry name" value="SPC22"/>
    <property type="match status" value="1"/>
</dbReference>
<keyword evidence="7 9" id="KW-0472">Membrane</keyword>
<evidence type="ECO:0000256" key="5">
    <source>
        <dbReference type="ARBA" id="ARBA00022968"/>
    </source>
</evidence>
<reference evidence="10" key="1">
    <citation type="submission" date="2013-12" db="EMBL/GenBank/DDBJ databases">
        <authorList>
            <person name="Genoscope - CEA"/>
        </authorList>
    </citation>
    <scope>NUCLEOTIDE SEQUENCE</scope>
    <source>
        <strain evidence="10">CBS 1993</strain>
    </source>
</reference>
<dbReference type="AlphaFoldDB" id="W6MIN4"/>
<dbReference type="RefSeq" id="XP_022457804.1">
    <property type="nucleotide sequence ID" value="XM_022603977.1"/>
</dbReference>
<dbReference type="GO" id="GO:0045047">
    <property type="term" value="P:protein targeting to ER"/>
    <property type="evidence" value="ECO:0007669"/>
    <property type="project" value="TreeGrafter"/>
</dbReference>
<dbReference type="GO" id="GO:0005787">
    <property type="term" value="C:signal peptidase complex"/>
    <property type="evidence" value="ECO:0007669"/>
    <property type="project" value="UniProtKB-UniRule"/>
</dbReference>
<name>W6MIN4_9ASCO</name>
<keyword evidence="6" id="KW-1133">Transmembrane helix</keyword>
<dbReference type="HOGENOM" id="CLU_068714_2_1_1"/>
<dbReference type="EMBL" id="HG793126">
    <property type="protein sequence ID" value="CDK25793.1"/>
    <property type="molecule type" value="Genomic_DNA"/>
</dbReference>
<keyword evidence="3" id="KW-0812">Transmembrane</keyword>